<comment type="catalytic activity">
    <reaction evidence="13 14">
        <text>DNA(n) + a 2'-deoxyribonucleoside 5'-triphosphate = DNA(n+1) + diphosphate</text>
        <dbReference type="Rhea" id="RHEA:22508"/>
        <dbReference type="Rhea" id="RHEA-COMP:17339"/>
        <dbReference type="Rhea" id="RHEA-COMP:17340"/>
        <dbReference type="ChEBI" id="CHEBI:33019"/>
        <dbReference type="ChEBI" id="CHEBI:61560"/>
        <dbReference type="ChEBI" id="CHEBI:173112"/>
        <dbReference type="EC" id="2.7.7.49"/>
    </reaction>
</comment>
<evidence type="ECO:0000256" key="1">
    <source>
        <dbReference type="ARBA" id="ARBA00008001"/>
    </source>
</evidence>
<evidence type="ECO:0000256" key="4">
    <source>
        <dbReference type="ARBA" id="ARBA00022454"/>
    </source>
</evidence>
<keyword evidence="9 14" id="KW-0779">Telomere</keyword>
<comment type="similarity">
    <text evidence="1 14">Belongs to the reverse transcriptase family. Telomerase subfamily.</text>
</comment>
<dbReference type="InterPro" id="IPR000477">
    <property type="entry name" value="RT_dom"/>
</dbReference>
<evidence type="ECO:0000256" key="8">
    <source>
        <dbReference type="ARBA" id="ARBA00022842"/>
    </source>
</evidence>
<dbReference type="GO" id="GO:0000333">
    <property type="term" value="C:telomerase catalytic core complex"/>
    <property type="evidence" value="ECO:0007669"/>
    <property type="project" value="TreeGrafter"/>
</dbReference>
<dbReference type="GO" id="GO:0003720">
    <property type="term" value="F:telomerase activity"/>
    <property type="evidence" value="ECO:0007669"/>
    <property type="project" value="InterPro"/>
</dbReference>
<keyword evidence="8 14" id="KW-0460">Magnesium</keyword>
<comment type="caution">
    <text evidence="17">The sequence shown here is derived from an EMBL/GenBank/DDBJ whole genome shotgun (WGS) entry which is preliminary data.</text>
</comment>
<gene>
    <name evidence="17" type="ORF">GPM918_LOCUS6518</name>
    <name evidence="16" type="ORF">OVA965_LOCUS2409</name>
    <name evidence="19" type="ORF">SRO942_LOCUS6518</name>
    <name evidence="18" type="ORF">TMI583_LOCUS2409</name>
</gene>
<evidence type="ECO:0000256" key="3">
    <source>
        <dbReference type="ARBA" id="ARBA00016182"/>
    </source>
</evidence>
<dbReference type="EC" id="2.7.7.49" evidence="2 14"/>
<dbReference type="PRINTS" id="PR01365">
    <property type="entry name" value="TELOMERASERT"/>
</dbReference>
<evidence type="ECO:0000256" key="9">
    <source>
        <dbReference type="ARBA" id="ARBA00022895"/>
    </source>
</evidence>
<dbReference type="Proteomes" id="UP000663829">
    <property type="component" value="Unassembled WGS sequence"/>
</dbReference>
<protein>
    <recommendedName>
        <fullName evidence="3 14">Telomerase reverse transcriptase</fullName>
        <ecNumber evidence="2 14">2.7.7.49</ecNumber>
    </recommendedName>
    <alternativeName>
        <fullName evidence="12 14">Telomerase catalytic subunit</fullName>
    </alternativeName>
</protein>
<feature type="domain" description="Reverse transcriptase" evidence="15">
    <location>
        <begin position="474"/>
        <end position="802"/>
    </location>
</feature>
<dbReference type="EMBL" id="CAJNOK010000507">
    <property type="protein sequence ID" value="CAF0758291.1"/>
    <property type="molecule type" value="Genomic_DNA"/>
</dbReference>
<evidence type="ECO:0000313" key="16">
    <source>
        <dbReference type="EMBL" id="CAF0758291.1"/>
    </source>
</evidence>
<dbReference type="Pfam" id="PF12009">
    <property type="entry name" value="Telomerase_RBD"/>
    <property type="match status" value="1"/>
</dbReference>
<keyword evidence="7 14" id="KW-0479">Metal-binding</keyword>
<comment type="function">
    <text evidence="14">Telomerase is a ribonucleoprotein enzyme essential for the replication of chromosome termini in most eukaryotes. It elongates telomeres. It is a reverse transcriptase that adds simple sequence repeats to chromosome ends by copying a template sequence within the RNA component of the enzyme.</text>
</comment>
<dbReference type="AlphaFoldDB" id="A0A813WSC2"/>
<sequence>MNIIQASNSSVQSLSIYFDDDDEENKKLFENVYICLSTSSSIDQNLKRFAYEPQDENQRRASTEFLKLLLTRCYECDTWNHLFSNLSFYPIKIFRQIRDKQLLPDLSDSYIRDLILHHSSILSRLIRSQIWNERRLAVCDDFLLHLFSKHTVFECVIPEIQTYVKLSGNSKFDYLPRWIKRRSKLTTEEYYEYKRQNEKKVKNQITTNIEEKALNEKLTELCQKCYDRKQMLYRSLAKERFDTTHKLEFIKPKTTKSDIYTSFFKFDLIPQKQKESIENTLSTIFYQLHCNHHSISIRHQHLPYRYTRQSKPQPTASLDQLVPLRTPTLCVRKLIRYWLEHLLPVELFGDVNNKKSFIRYICLFVLSPRKQRFLMNDFLHCLNLSEIKWYNHQTEWIIGKLYLCLIIDYLIDYVITLVRSYFYITELAAPSHPSVLTFYSHRIWSRLYYLAQKELIDNYCFPDRIPIIPLLSDSNLTQLQTDDIHCFWKIRIVPKHDSVRCITRPLITEQYLSDTKELLKYFRINHSHLLGISVFSRTEMYNKWKQFMDNNKTTNNNEKIMYFLRTDLKSFYDSINIYYLYKSVEQFLDDCQFDYNLIIRKISAKTYRAHRLLIDKFYLVHREDEHLSDIFNNNGTKYNERLRTKFRNAIITDEGVVDIYGKSKLLKYIHAQIFSENDDIVAFLLFSSYLCTRSQSTSYRRCSGINHGLKIAPVLGAIYLSNVEKDVQLKLLPDEFGCRHADDILIMSPHRYRLRRIKIKYDKTLMTLGHKCGLIKTKNNLRRKGNVNDIKSRPISYWGCLINVQTREILVDKRTTMEMKCQQIMDEIWLDTHENSYRQQFRSTVSNDLYLKSNIWYFDLSYNSLKTFYRNFFYLSCYFINRLHSMCSRFYQIHSYSYKINYDETNCLSRLINNAFFILYRKACFVNKNTDDIKRARRVCKYLFVTACCIKLRTNKSFYPNLIIKRLTCQRQRLRINRQTLFSVSTQTL</sequence>
<dbReference type="EMBL" id="CAJNOQ010001007">
    <property type="protein sequence ID" value="CAF0859685.1"/>
    <property type="molecule type" value="Genomic_DNA"/>
</dbReference>
<dbReference type="Proteomes" id="UP000677228">
    <property type="component" value="Unassembled WGS sequence"/>
</dbReference>
<dbReference type="PANTHER" id="PTHR12066">
    <property type="entry name" value="TELOMERASE REVERSE TRANSCRIPTASE"/>
    <property type="match status" value="1"/>
</dbReference>
<dbReference type="GO" id="GO:0042162">
    <property type="term" value="F:telomeric DNA binding"/>
    <property type="evidence" value="ECO:0007669"/>
    <property type="project" value="TreeGrafter"/>
</dbReference>
<dbReference type="Proteomes" id="UP000682733">
    <property type="component" value="Unassembled WGS sequence"/>
</dbReference>
<dbReference type="InterPro" id="IPR021891">
    <property type="entry name" value="Telomerase_RBD"/>
</dbReference>
<keyword evidence="6 14" id="KW-0548">Nucleotidyltransferase</keyword>
<dbReference type="GO" id="GO:0046872">
    <property type="term" value="F:metal ion binding"/>
    <property type="evidence" value="ECO:0007669"/>
    <property type="project" value="UniProtKB-KW"/>
</dbReference>
<dbReference type="GO" id="GO:0070034">
    <property type="term" value="F:telomerase RNA binding"/>
    <property type="evidence" value="ECO:0007669"/>
    <property type="project" value="TreeGrafter"/>
</dbReference>
<evidence type="ECO:0000256" key="11">
    <source>
        <dbReference type="ARBA" id="ARBA00023242"/>
    </source>
</evidence>
<dbReference type="GO" id="GO:0000781">
    <property type="term" value="C:chromosome, telomeric region"/>
    <property type="evidence" value="ECO:0007669"/>
    <property type="project" value="UniProtKB-SubCell"/>
</dbReference>
<evidence type="ECO:0000256" key="13">
    <source>
        <dbReference type="ARBA" id="ARBA00048173"/>
    </source>
</evidence>
<dbReference type="GO" id="GO:0007004">
    <property type="term" value="P:telomere maintenance via telomerase"/>
    <property type="evidence" value="ECO:0007669"/>
    <property type="project" value="TreeGrafter"/>
</dbReference>
<evidence type="ECO:0000313" key="19">
    <source>
        <dbReference type="EMBL" id="CAF3647356.1"/>
    </source>
</evidence>
<name>A0A813WSC2_9BILA</name>
<dbReference type="OrthoDB" id="289721at2759"/>
<keyword evidence="5 14" id="KW-0808">Transferase</keyword>
<evidence type="ECO:0000313" key="17">
    <source>
        <dbReference type="EMBL" id="CAF0859685.1"/>
    </source>
</evidence>
<evidence type="ECO:0000256" key="2">
    <source>
        <dbReference type="ARBA" id="ARBA00012493"/>
    </source>
</evidence>
<keyword evidence="10 14" id="KW-0695">RNA-directed DNA polymerase</keyword>
<dbReference type="Gene3D" id="1.10.132.70">
    <property type="match status" value="1"/>
</dbReference>
<dbReference type="Proteomes" id="UP000681722">
    <property type="component" value="Unassembled WGS sequence"/>
</dbReference>
<evidence type="ECO:0000313" key="20">
    <source>
        <dbReference type="Proteomes" id="UP000663829"/>
    </source>
</evidence>
<dbReference type="InterPro" id="IPR003545">
    <property type="entry name" value="Telomerase_RT"/>
</dbReference>
<dbReference type="PANTHER" id="PTHR12066:SF0">
    <property type="entry name" value="TELOMERASE REVERSE TRANSCRIPTASE"/>
    <property type="match status" value="1"/>
</dbReference>
<reference evidence="17" key="1">
    <citation type="submission" date="2021-02" db="EMBL/GenBank/DDBJ databases">
        <authorList>
            <person name="Nowell W R."/>
        </authorList>
    </citation>
    <scope>NUCLEOTIDE SEQUENCE</scope>
</reference>
<evidence type="ECO:0000313" key="18">
    <source>
        <dbReference type="EMBL" id="CAF3537808.1"/>
    </source>
</evidence>
<evidence type="ECO:0000256" key="5">
    <source>
        <dbReference type="ARBA" id="ARBA00022679"/>
    </source>
</evidence>
<comment type="subcellular location">
    <subcellularLocation>
        <location evidence="14">Nucleus</location>
    </subcellularLocation>
    <subcellularLocation>
        <location evidence="14">Chromosome</location>
        <location evidence="14">Telomere</location>
    </subcellularLocation>
</comment>
<evidence type="ECO:0000256" key="14">
    <source>
        <dbReference type="RuleBase" id="RU365061"/>
    </source>
</evidence>
<keyword evidence="11 14" id="KW-0539">Nucleus</keyword>
<evidence type="ECO:0000256" key="6">
    <source>
        <dbReference type="ARBA" id="ARBA00022695"/>
    </source>
</evidence>
<evidence type="ECO:0000256" key="7">
    <source>
        <dbReference type="ARBA" id="ARBA00022723"/>
    </source>
</evidence>
<keyword evidence="4 14" id="KW-0158">Chromosome</keyword>
<dbReference type="EMBL" id="CAJOBC010001007">
    <property type="protein sequence ID" value="CAF3647356.1"/>
    <property type="molecule type" value="Genomic_DNA"/>
</dbReference>
<keyword evidence="20" id="KW-1185">Reference proteome</keyword>
<evidence type="ECO:0000259" key="15">
    <source>
        <dbReference type="PROSITE" id="PS50878"/>
    </source>
</evidence>
<proteinExistence type="inferred from homology"/>
<dbReference type="SMART" id="SM00975">
    <property type="entry name" value="Telomerase_RBD"/>
    <property type="match status" value="1"/>
</dbReference>
<evidence type="ECO:0000256" key="12">
    <source>
        <dbReference type="ARBA" id="ARBA00032044"/>
    </source>
</evidence>
<dbReference type="PROSITE" id="PS50878">
    <property type="entry name" value="RT_POL"/>
    <property type="match status" value="1"/>
</dbReference>
<organism evidence="17 20">
    <name type="scientific">Didymodactylos carnosus</name>
    <dbReference type="NCBI Taxonomy" id="1234261"/>
    <lineage>
        <taxon>Eukaryota</taxon>
        <taxon>Metazoa</taxon>
        <taxon>Spiralia</taxon>
        <taxon>Gnathifera</taxon>
        <taxon>Rotifera</taxon>
        <taxon>Eurotatoria</taxon>
        <taxon>Bdelloidea</taxon>
        <taxon>Philodinida</taxon>
        <taxon>Philodinidae</taxon>
        <taxon>Didymodactylos</taxon>
    </lineage>
</organism>
<dbReference type="EMBL" id="CAJOBA010000507">
    <property type="protein sequence ID" value="CAF3537808.1"/>
    <property type="molecule type" value="Genomic_DNA"/>
</dbReference>
<evidence type="ECO:0000256" key="10">
    <source>
        <dbReference type="ARBA" id="ARBA00022918"/>
    </source>
</evidence>
<accession>A0A813WSC2</accession>